<reference evidence="9 10" key="1">
    <citation type="journal article" date="2016" name="Genome Announc.">
        <title>Draft Genome Sequence of Planomonospora sphaerica JCM9374, a Rare Actinomycete.</title>
        <authorList>
            <person name="Dohra H."/>
            <person name="Suzuki T."/>
            <person name="Inoue Y."/>
            <person name="Kodani S."/>
        </authorList>
    </citation>
    <scope>NUCLEOTIDE SEQUENCE [LARGE SCALE GENOMIC DNA]</scope>
    <source>
        <strain evidence="9 10">JCM 9374</strain>
    </source>
</reference>
<gene>
    <name evidence="9" type="ORF">PS9374_01207</name>
</gene>
<keyword evidence="2 7" id="KW-0813">Transport</keyword>
<accession>A0A171BU52</accession>
<dbReference type="RefSeq" id="WP_068895064.1">
    <property type="nucleotide sequence ID" value="NZ_BDCX01000002.1"/>
</dbReference>
<evidence type="ECO:0000256" key="7">
    <source>
        <dbReference type="RuleBase" id="RU363032"/>
    </source>
</evidence>
<dbReference type="Gene3D" id="1.10.3720.10">
    <property type="entry name" value="MetI-like"/>
    <property type="match status" value="1"/>
</dbReference>
<feature type="transmembrane region" description="Helical" evidence="7">
    <location>
        <begin position="221"/>
        <end position="240"/>
    </location>
</feature>
<reference evidence="10" key="2">
    <citation type="submission" date="2016-04" db="EMBL/GenBank/DDBJ databases">
        <title>Planomonospora sphaerica JCM9374 whole genome shotgun sequence.</title>
        <authorList>
            <person name="Suzuki T."/>
            <person name="Dohra H."/>
            <person name="Kodani S."/>
        </authorList>
    </citation>
    <scope>NUCLEOTIDE SEQUENCE [LARGE SCALE GENOMIC DNA]</scope>
    <source>
        <strain evidence="10">JCM 9374</strain>
    </source>
</reference>
<evidence type="ECO:0000256" key="6">
    <source>
        <dbReference type="ARBA" id="ARBA00023136"/>
    </source>
</evidence>
<dbReference type="AlphaFoldDB" id="A0A171BU52"/>
<evidence type="ECO:0000259" key="8">
    <source>
        <dbReference type="PROSITE" id="PS50928"/>
    </source>
</evidence>
<sequence length="259" mass="26462">MTAIRAVRGVIGVCAAVALAEAAARLEVVDPELVPPVSAVLVRSVTLAGDPVFLAGMADTVLAWLVGLALALVAAVAAGVVLGSVPWLSVPSRIVVEFLRPIPSVALIPLAILLFGSETEMKVSLIFYAATWPILLNTLYALRDVDPLAKETLRSFGFGPLAVLWRVSLPSAAPFVATGVRVAAGIALVVVVGAELLSGGTSGLGVFLIEAGSAGGNTDVTLAGAVWAGTLGLLVNALLVKVEQGAFRWHFARTGRAAA</sequence>
<dbReference type="EMBL" id="BDCX01000002">
    <property type="protein sequence ID" value="GAT65574.1"/>
    <property type="molecule type" value="Genomic_DNA"/>
</dbReference>
<feature type="transmembrane region" description="Helical" evidence="7">
    <location>
        <begin position="162"/>
        <end position="180"/>
    </location>
</feature>
<dbReference type="InterPro" id="IPR000515">
    <property type="entry name" value="MetI-like"/>
</dbReference>
<dbReference type="PANTHER" id="PTHR30151:SF0">
    <property type="entry name" value="ABC TRANSPORTER PERMEASE PROTEIN MJ0413-RELATED"/>
    <property type="match status" value="1"/>
</dbReference>
<dbReference type="OrthoDB" id="5458199at2"/>
<comment type="caution">
    <text evidence="9">The sequence shown here is derived from an EMBL/GenBank/DDBJ whole genome shotgun (WGS) entry which is preliminary data.</text>
</comment>
<keyword evidence="5 7" id="KW-1133">Transmembrane helix</keyword>
<name>A0A171BU52_9ACTN</name>
<dbReference type="PROSITE" id="PS50928">
    <property type="entry name" value="ABC_TM1"/>
    <property type="match status" value="1"/>
</dbReference>
<dbReference type="InterPro" id="IPR035906">
    <property type="entry name" value="MetI-like_sf"/>
</dbReference>
<keyword evidence="3" id="KW-1003">Cell membrane</keyword>
<feature type="transmembrane region" description="Helical" evidence="7">
    <location>
        <begin position="187"/>
        <end position="209"/>
    </location>
</feature>
<organism evidence="9 10">
    <name type="scientific">Planomonospora sphaerica</name>
    <dbReference type="NCBI Taxonomy" id="161355"/>
    <lineage>
        <taxon>Bacteria</taxon>
        <taxon>Bacillati</taxon>
        <taxon>Actinomycetota</taxon>
        <taxon>Actinomycetes</taxon>
        <taxon>Streptosporangiales</taxon>
        <taxon>Streptosporangiaceae</taxon>
        <taxon>Planomonospora</taxon>
    </lineage>
</organism>
<evidence type="ECO:0000256" key="2">
    <source>
        <dbReference type="ARBA" id="ARBA00022448"/>
    </source>
</evidence>
<dbReference type="SUPFAM" id="SSF161098">
    <property type="entry name" value="MetI-like"/>
    <property type="match status" value="1"/>
</dbReference>
<dbReference type="Proteomes" id="UP000077701">
    <property type="component" value="Unassembled WGS sequence"/>
</dbReference>
<dbReference type="STRING" id="161355.PS9374_01207"/>
<feature type="transmembrane region" description="Helical" evidence="7">
    <location>
        <begin position="123"/>
        <end position="142"/>
    </location>
</feature>
<keyword evidence="10" id="KW-1185">Reference proteome</keyword>
<feature type="transmembrane region" description="Helical" evidence="7">
    <location>
        <begin position="98"/>
        <end position="116"/>
    </location>
</feature>
<evidence type="ECO:0000256" key="1">
    <source>
        <dbReference type="ARBA" id="ARBA00004651"/>
    </source>
</evidence>
<keyword evidence="6 7" id="KW-0472">Membrane</keyword>
<comment type="similarity">
    <text evidence="7">Belongs to the binding-protein-dependent transport system permease family.</text>
</comment>
<evidence type="ECO:0000313" key="9">
    <source>
        <dbReference type="EMBL" id="GAT65574.1"/>
    </source>
</evidence>
<dbReference type="PANTHER" id="PTHR30151">
    <property type="entry name" value="ALKANE SULFONATE ABC TRANSPORTER-RELATED, MEMBRANE SUBUNIT"/>
    <property type="match status" value="1"/>
</dbReference>
<evidence type="ECO:0000256" key="5">
    <source>
        <dbReference type="ARBA" id="ARBA00022989"/>
    </source>
</evidence>
<feature type="transmembrane region" description="Helical" evidence="7">
    <location>
        <begin position="61"/>
        <end position="86"/>
    </location>
</feature>
<dbReference type="GO" id="GO:0005886">
    <property type="term" value="C:plasma membrane"/>
    <property type="evidence" value="ECO:0007669"/>
    <property type="project" value="UniProtKB-SubCell"/>
</dbReference>
<keyword evidence="4 7" id="KW-0812">Transmembrane</keyword>
<evidence type="ECO:0000313" key="10">
    <source>
        <dbReference type="Proteomes" id="UP000077701"/>
    </source>
</evidence>
<protein>
    <submittedName>
        <fullName evidence="9">ABC transporter permease</fullName>
    </submittedName>
</protein>
<dbReference type="GO" id="GO:0055085">
    <property type="term" value="P:transmembrane transport"/>
    <property type="evidence" value="ECO:0007669"/>
    <property type="project" value="InterPro"/>
</dbReference>
<evidence type="ECO:0000256" key="3">
    <source>
        <dbReference type="ARBA" id="ARBA00022475"/>
    </source>
</evidence>
<dbReference type="Pfam" id="PF00528">
    <property type="entry name" value="BPD_transp_1"/>
    <property type="match status" value="1"/>
</dbReference>
<proteinExistence type="inferred from homology"/>
<evidence type="ECO:0000256" key="4">
    <source>
        <dbReference type="ARBA" id="ARBA00022692"/>
    </source>
</evidence>
<dbReference type="CDD" id="cd06261">
    <property type="entry name" value="TM_PBP2"/>
    <property type="match status" value="1"/>
</dbReference>
<feature type="domain" description="ABC transmembrane type-1" evidence="8">
    <location>
        <begin position="57"/>
        <end position="239"/>
    </location>
</feature>
<comment type="subcellular location">
    <subcellularLocation>
        <location evidence="1 7">Cell membrane</location>
        <topology evidence="1 7">Multi-pass membrane protein</topology>
    </subcellularLocation>
</comment>